<protein>
    <submittedName>
        <fullName evidence="6">Silent information regulator protein Sir2</fullName>
    </submittedName>
</protein>
<dbReference type="Pfam" id="PF02278">
    <property type="entry name" value="Lyase_8"/>
    <property type="match status" value="1"/>
</dbReference>
<evidence type="ECO:0000256" key="1">
    <source>
        <dbReference type="ARBA" id="ARBA00006699"/>
    </source>
</evidence>
<dbReference type="Proteomes" id="UP000218505">
    <property type="component" value="Chromosome"/>
</dbReference>
<evidence type="ECO:0000313" key="6">
    <source>
        <dbReference type="EMBL" id="ATE52313.1"/>
    </source>
</evidence>
<feature type="compositionally biased region" description="Pro residues" evidence="3">
    <location>
        <begin position="14"/>
        <end position="25"/>
    </location>
</feature>
<feature type="region of interest" description="Disordered" evidence="3">
    <location>
        <begin position="360"/>
        <end position="381"/>
    </location>
</feature>
<gene>
    <name evidence="6" type="ORF">CNX65_02545</name>
</gene>
<feature type="region of interest" description="Disordered" evidence="3">
    <location>
        <begin position="1"/>
        <end position="27"/>
    </location>
</feature>
<organism evidence="6 7">
    <name type="scientific">Actinosynnema pretiosum</name>
    <dbReference type="NCBI Taxonomy" id="42197"/>
    <lineage>
        <taxon>Bacteria</taxon>
        <taxon>Bacillati</taxon>
        <taxon>Actinomycetota</taxon>
        <taxon>Actinomycetes</taxon>
        <taxon>Pseudonocardiales</taxon>
        <taxon>Pseudonocardiaceae</taxon>
        <taxon>Actinosynnema</taxon>
    </lineage>
</organism>
<dbReference type="PANTHER" id="PTHR38481">
    <property type="entry name" value="HYALURONATE LYASE"/>
    <property type="match status" value="1"/>
</dbReference>
<sequence>MSDLDVVRARLRPPHQPGPGLPPLPDGTWADIDYADHAAADFPPLEHLRRALSLPDGQRLKALEAWRRLAPRSDNWWYNEIGAPRLVGDALLGADLDRAQRATWGTWLAEQAGPVPMTGQNLVWAQGIELRRGLVEDDPELVRRAVARMSEVLRTGDGEGIQEDLSFHQHGPQLYSGGYGASLVADLALWVRAVHGTPWAFGAAEVRLLADFLVDGQQWAVHGGGFDFTTMGREIARADAHHRTADLRTAVLRLLECDPPRGAELTAFHDRLAGHGAPLVGTRWYPRSDYLVHRRPGWSLSVRMSSGRTVPTECLNGENLLGRHLGDGVAALRLGDQAEDGYRSVLPVWDWARLPGVTAEQGRSLRPRPDQPRGGGEAIGWTDGENGVAALRLAGVEGFTEGWKAWFCFADAVVALGAGITAPDAVGPVVTTIDQRLADHGSVTYVPMTTGHFSGVERRTGSWRDLSGVESGRPVEADVFVMGFDHGARPENASYACLIAPGDELPEVEVLANRVDRQAVRCGSVVLERSMAG</sequence>
<evidence type="ECO:0000259" key="5">
    <source>
        <dbReference type="Pfam" id="PF08124"/>
    </source>
</evidence>
<dbReference type="EMBL" id="CP023445">
    <property type="protein sequence ID" value="ATE52313.1"/>
    <property type="molecule type" value="Genomic_DNA"/>
</dbReference>
<dbReference type="Gene3D" id="1.50.10.100">
    <property type="entry name" value="Chondroitin AC/alginate lyase"/>
    <property type="match status" value="1"/>
</dbReference>
<proteinExistence type="inferred from homology"/>
<feature type="domain" description="Polysaccharide lyase 8 N-terminal alpha-helical" evidence="5">
    <location>
        <begin position="69"/>
        <end position="246"/>
    </location>
</feature>
<feature type="active site" evidence="2">
    <location>
        <position position="179"/>
    </location>
</feature>
<dbReference type="InterPro" id="IPR008929">
    <property type="entry name" value="Chondroitin_lyas"/>
</dbReference>
<dbReference type="Gene3D" id="2.70.98.10">
    <property type="match status" value="1"/>
</dbReference>
<dbReference type="InterPro" id="IPR038970">
    <property type="entry name" value="Lyase_8"/>
</dbReference>
<dbReference type="AlphaFoldDB" id="A0A290Z015"/>
<dbReference type="RefSeq" id="WP_096491334.1">
    <property type="nucleotide sequence ID" value="NZ_CP023445.1"/>
</dbReference>
<reference evidence="6" key="1">
    <citation type="submission" date="2017-09" db="EMBL/GenBank/DDBJ databases">
        <title>Complete Genome Sequence of ansamitocin-producing Bacterium Actinosynnema pretiosum X47.</title>
        <authorList>
            <person name="Cao G."/>
            <person name="Zong G."/>
            <person name="Zhong C."/>
            <person name="Fu J."/>
        </authorList>
    </citation>
    <scope>NUCLEOTIDE SEQUENCE [LARGE SCALE GENOMIC DNA]</scope>
    <source>
        <strain evidence="6">X47</strain>
    </source>
</reference>
<dbReference type="KEGG" id="apre:CNX65_02545"/>
<dbReference type="GO" id="GO:0016837">
    <property type="term" value="F:carbon-oxygen lyase activity, acting on polysaccharides"/>
    <property type="evidence" value="ECO:0007669"/>
    <property type="project" value="UniProtKB-ARBA"/>
</dbReference>
<dbReference type="GO" id="GO:0005975">
    <property type="term" value="P:carbohydrate metabolic process"/>
    <property type="evidence" value="ECO:0007669"/>
    <property type="project" value="InterPro"/>
</dbReference>
<feature type="active site" evidence="2">
    <location>
        <position position="233"/>
    </location>
</feature>
<keyword evidence="7" id="KW-1185">Reference proteome</keyword>
<dbReference type="InterPro" id="IPR011013">
    <property type="entry name" value="Gal_mutarotase_sf_dom"/>
</dbReference>
<feature type="active site" evidence="2">
    <location>
        <position position="170"/>
    </location>
</feature>
<feature type="domain" description="Polysaccharide lyase family 8 central" evidence="4">
    <location>
        <begin position="283"/>
        <end position="442"/>
    </location>
</feature>
<evidence type="ECO:0000256" key="2">
    <source>
        <dbReference type="PIRSR" id="PIRSR638970-1"/>
    </source>
</evidence>
<accession>A0A290Z015</accession>
<dbReference type="GO" id="GO:0005576">
    <property type="term" value="C:extracellular region"/>
    <property type="evidence" value="ECO:0007669"/>
    <property type="project" value="InterPro"/>
</dbReference>
<dbReference type="InterPro" id="IPR003159">
    <property type="entry name" value="Lyase_8_central_dom"/>
</dbReference>
<dbReference type="PANTHER" id="PTHR38481:SF1">
    <property type="entry name" value="HYALURONATE LYASE"/>
    <property type="match status" value="1"/>
</dbReference>
<evidence type="ECO:0000313" key="7">
    <source>
        <dbReference type="Proteomes" id="UP000218505"/>
    </source>
</evidence>
<dbReference type="SUPFAM" id="SSF74650">
    <property type="entry name" value="Galactose mutarotase-like"/>
    <property type="match status" value="1"/>
</dbReference>
<evidence type="ECO:0000259" key="4">
    <source>
        <dbReference type="Pfam" id="PF02278"/>
    </source>
</evidence>
<evidence type="ECO:0000256" key="3">
    <source>
        <dbReference type="SAM" id="MobiDB-lite"/>
    </source>
</evidence>
<dbReference type="InterPro" id="IPR012970">
    <property type="entry name" value="Lyase_8_alpha_N"/>
</dbReference>
<dbReference type="InterPro" id="IPR014718">
    <property type="entry name" value="GH-type_carb-bd"/>
</dbReference>
<comment type="similarity">
    <text evidence="1">Belongs to the polysaccharide lyase 8 family.</text>
</comment>
<dbReference type="Pfam" id="PF08124">
    <property type="entry name" value="Lyase_8_N"/>
    <property type="match status" value="1"/>
</dbReference>
<dbReference type="GO" id="GO:0030246">
    <property type="term" value="F:carbohydrate binding"/>
    <property type="evidence" value="ECO:0007669"/>
    <property type="project" value="InterPro"/>
</dbReference>
<name>A0A290Z015_9PSEU</name>
<dbReference type="SUPFAM" id="SSF48230">
    <property type="entry name" value="Chondroitin AC/alginate lyase"/>
    <property type="match status" value="1"/>
</dbReference>